<feature type="compositionally biased region" description="Polar residues" evidence="1">
    <location>
        <begin position="44"/>
        <end position="55"/>
    </location>
</feature>
<feature type="region of interest" description="Disordered" evidence="1">
    <location>
        <begin position="35"/>
        <end position="55"/>
    </location>
</feature>
<evidence type="ECO:0000313" key="3">
    <source>
        <dbReference type="Proteomes" id="UP000275267"/>
    </source>
</evidence>
<dbReference type="Proteomes" id="UP000275267">
    <property type="component" value="Unassembled WGS sequence"/>
</dbReference>
<reference evidence="3" key="1">
    <citation type="journal article" date="2019" name="Nat. Commun.">
        <title>The genome of broomcorn millet.</title>
        <authorList>
            <person name="Zou C."/>
            <person name="Miki D."/>
            <person name="Li D."/>
            <person name="Tang Q."/>
            <person name="Xiao L."/>
            <person name="Rajput S."/>
            <person name="Deng P."/>
            <person name="Jia W."/>
            <person name="Huang R."/>
            <person name="Zhang M."/>
            <person name="Sun Y."/>
            <person name="Hu J."/>
            <person name="Fu X."/>
            <person name="Schnable P.S."/>
            <person name="Li F."/>
            <person name="Zhang H."/>
            <person name="Feng B."/>
            <person name="Zhu X."/>
            <person name="Liu R."/>
            <person name="Schnable J.C."/>
            <person name="Zhu J.-K."/>
            <person name="Zhang H."/>
        </authorList>
    </citation>
    <scope>NUCLEOTIDE SEQUENCE [LARGE SCALE GENOMIC DNA]</scope>
</reference>
<dbReference type="STRING" id="4540.A0A3L6RYK0"/>
<dbReference type="OrthoDB" id="10554171at2759"/>
<dbReference type="AlphaFoldDB" id="A0A3L6RYK0"/>
<evidence type="ECO:0000256" key="1">
    <source>
        <dbReference type="SAM" id="MobiDB-lite"/>
    </source>
</evidence>
<accession>A0A3L6RYK0</accession>
<evidence type="ECO:0000313" key="2">
    <source>
        <dbReference type="EMBL" id="RLN11489.1"/>
    </source>
</evidence>
<keyword evidence="3" id="KW-1185">Reference proteome</keyword>
<proteinExistence type="predicted"/>
<protein>
    <submittedName>
        <fullName evidence="2">Uncharacterized protein</fullName>
    </submittedName>
</protein>
<gene>
    <name evidence="2" type="ORF">C2845_PM09G22060</name>
</gene>
<dbReference type="EMBL" id="PQIB02000006">
    <property type="protein sequence ID" value="RLN11489.1"/>
    <property type="molecule type" value="Genomic_DNA"/>
</dbReference>
<name>A0A3L6RYK0_PANMI</name>
<sequence>MNPASPRPLQVCSVAACSRLLGASAGACLRDPAAGGGGGGGQHNPPSSNDCECSTASALHGSIGISLHKETKPTEHGQRGDGEAPPQCPPPYRAAAPRAPRGLIRFRQVPPRFSSFPRASPSLPQPGAGKEAAGLLLFCAAVLASSPEQPALHWVPAAIARADAGGCASSQGRGGGVADNDEIGAVKPPKEHAMVAAHQFGGLVSQHDIAGLPFAVLIACHPASSSDGADASVNRQRRPCSGHTCAWPDRPRPPCIHLQATAAGRQAGGTNAVQLLDALCFLRQLSVSASAPRNRSDLHIWCLPAA</sequence>
<comment type="caution">
    <text evidence="2">The sequence shown here is derived from an EMBL/GenBank/DDBJ whole genome shotgun (WGS) entry which is preliminary data.</text>
</comment>
<organism evidence="2 3">
    <name type="scientific">Panicum miliaceum</name>
    <name type="common">Proso millet</name>
    <name type="synonym">Broomcorn millet</name>
    <dbReference type="NCBI Taxonomy" id="4540"/>
    <lineage>
        <taxon>Eukaryota</taxon>
        <taxon>Viridiplantae</taxon>
        <taxon>Streptophyta</taxon>
        <taxon>Embryophyta</taxon>
        <taxon>Tracheophyta</taxon>
        <taxon>Spermatophyta</taxon>
        <taxon>Magnoliopsida</taxon>
        <taxon>Liliopsida</taxon>
        <taxon>Poales</taxon>
        <taxon>Poaceae</taxon>
        <taxon>PACMAD clade</taxon>
        <taxon>Panicoideae</taxon>
        <taxon>Panicodae</taxon>
        <taxon>Paniceae</taxon>
        <taxon>Panicinae</taxon>
        <taxon>Panicum</taxon>
        <taxon>Panicum sect. Panicum</taxon>
    </lineage>
</organism>
<feature type="compositionally biased region" description="Basic and acidic residues" evidence="1">
    <location>
        <begin position="71"/>
        <end position="82"/>
    </location>
</feature>
<feature type="region of interest" description="Disordered" evidence="1">
    <location>
        <begin position="71"/>
        <end position="101"/>
    </location>
</feature>